<name>A0A4Y9JA37_9STRE</name>
<gene>
    <name evidence="1" type="ORF">E4T82_05395</name>
</gene>
<dbReference type="Pfam" id="PF07852">
    <property type="entry name" value="DUF1642"/>
    <property type="match status" value="1"/>
</dbReference>
<organism evidence="1 2">
    <name type="scientific">Streptococcus cuniculi</name>
    <dbReference type="NCBI Taxonomy" id="1432788"/>
    <lineage>
        <taxon>Bacteria</taxon>
        <taxon>Bacillati</taxon>
        <taxon>Bacillota</taxon>
        <taxon>Bacilli</taxon>
        <taxon>Lactobacillales</taxon>
        <taxon>Streptococcaceae</taxon>
        <taxon>Streptococcus</taxon>
    </lineage>
</organism>
<protein>
    <submittedName>
        <fullName evidence="1">DUF1642 domain-containing protein</fullName>
    </submittedName>
</protein>
<sequence>MNTQEILNKIEQLPSHLIDKKVVISKDSVLELVRQLNDRPKVKIPQFVADYLEQQKQRGKKLFTALFGDNNEAIINWLDMNNNEEIFTRAWLDGYEIEQEKRYRVKFKNLAERQLYLNYDKEYDEWIFVSMLEIDTFSTSHTKDELEEAGFGGVFGNSMFEVEEVE</sequence>
<dbReference type="Proteomes" id="UP000297253">
    <property type="component" value="Unassembled WGS sequence"/>
</dbReference>
<dbReference type="InterPro" id="IPR012865">
    <property type="entry name" value="DUF1642"/>
</dbReference>
<evidence type="ECO:0000313" key="1">
    <source>
        <dbReference type="EMBL" id="TFU97900.1"/>
    </source>
</evidence>
<dbReference type="OrthoDB" id="2243928at2"/>
<dbReference type="AlphaFoldDB" id="A0A4Y9JA37"/>
<accession>A0A4Y9JA37</accession>
<dbReference type="RefSeq" id="WP_135181847.1">
    <property type="nucleotide sequence ID" value="NZ_JADGKZ010000006.1"/>
</dbReference>
<proteinExistence type="predicted"/>
<comment type="caution">
    <text evidence="1">The sequence shown here is derived from an EMBL/GenBank/DDBJ whole genome shotgun (WGS) entry which is preliminary data.</text>
</comment>
<dbReference type="EMBL" id="SPPD01000006">
    <property type="protein sequence ID" value="TFU97900.1"/>
    <property type="molecule type" value="Genomic_DNA"/>
</dbReference>
<evidence type="ECO:0000313" key="2">
    <source>
        <dbReference type="Proteomes" id="UP000297253"/>
    </source>
</evidence>
<reference evidence="1 2" key="1">
    <citation type="submission" date="2019-03" db="EMBL/GenBank/DDBJ databases">
        <title>Diversity of the mouse oral microbiome.</title>
        <authorList>
            <person name="Joseph S."/>
            <person name="Aduse-Opoku J."/>
            <person name="Curtis M."/>
            <person name="Wade W."/>
            <person name="Hashim A."/>
        </authorList>
    </citation>
    <scope>NUCLEOTIDE SEQUENCE [LARGE SCALE GENOMIC DNA]</scope>
    <source>
        <strain evidence="1 2">WM131</strain>
    </source>
</reference>